<keyword evidence="4" id="KW-0479">Metal-binding</keyword>
<dbReference type="Pfam" id="PF07687">
    <property type="entry name" value="M20_dimer"/>
    <property type="match status" value="1"/>
</dbReference>
<feature type="binding site" evidence="4">
    <location>
        <position position="358"/>
    </location>
    <ligand>
        <name>Zn(2+)</name>
        <dbReference type="ChEBI" id="CHEBI:29105"/>
        <label>2</label>
    </ligand>
</feature>
<dbReference type="SUPFAM" id="SSF53187">
    <property type="entry name" value="Zn-dependent exopeptidases"/>
    <property type="match status" value="1"/>
</dbReference>
<dbReference type="InterPro" id="IPR002933">
    <property type="entry name" value="Peptidase_M20"/>
</dbReference>
<evidence type="ECO:0000259" key="5">
    <source>
        <dbReference type="Pfam" id="PF07687"/>
    </source>
</evidence>
<evidence type="ECO:0000313" key="6">
    <source>
        <dbReference type="EMBL" id="MDG4475680.1"/>
    </source>
</evidence>
<evidence type="ECO:0000256" key="1">
    <source>
        <dbReference type="ARBA" id="ARBA00001947"/>
    </source>
</evidence>
<organism evidence="6 7">
    <name type="scientific">Thiovibrio frasassiensis</name>
    <dbReference type="NCBI Taxonomy" id="2984131"/>
    <lineage>
        <taxon>Bacteria</taxon>
        <taxon>Pseudomonadati</taxon>
        <taxon>Thermodesulfobacteriota</taxon>
        <taxon>Desulfobulbia</taxon>
        <taxon>Desulfobulbales</taxon>
        <taxon>Thiovibrionaceae</taxon>
        <taxon>Thiovibrio</taxon>
    </lineage>
</organism>
<evidence type="ECO:0000256" key="3">
    <source>
        <dbReference type="ARBA" id="ARBA00022833"/>
    </source>
</evidence>
<dbReference type="RefSeq" id="WP_307632653.1">
    <property type="nucleotide sequence ID" value="NZ_JAPHEH010000001.1"/>
</dbReference>
<dbReference type="Pfam" id="PF01546">
    <property type="entry name" value="Peptidase_M20"/>
    <property type="match status" value="1"/>
</dbReference>
<accession>A0A9X4MG79</accession>
<comment type="cofactor">
    <cofactor evidence="4">
        <name>a divalent metal cation</name>
        <dbReference type="ChEBI" id="CHEBI:60240"/>
    </cofactor>
    <text evidence="4">Binds 2 divalent metal cations per subunit.</text>
</comment>
<dbReference type="GO" id="GO:0046872">
    <property type="term" value="F:metal ion binding"/>
    <property type="evidence" value="ECO:0007669"/>
    <property type="project" value="UniProtKB-UniRule"/>
</dbReference>
<dbReference type="Proteomes" id="UP001154240">
    <property type="component" value="Unassembled WGS sequence"/>
</dbReference>
<feature type="domain" description="Peptidase M20 dimerisation" evidence="5">
    <location>
        <begin position="182"/>
        <end position="271"/>
    </location>
</feature>
<gene>
    <name evidence="6" type="ORF">OLX77_05835</name>
</gene>
<evidence type="ECO:0000256" key="4">
    <source>
        <dbReference type="PIRSR" id="PIRSR001123-2"/>
    </source>
</evidence>
<dbReference type="PANTHER" id="PTHR42994:SF2">
    <property type="entry name" value="PEPTIDASE"/>
    <property type="match status" value="1"/>
</dbReference>
<dbReference type="NCBIfam" id="TIGR01883">
    <property type="entry name" value="PepT-like"/>
    <property type="match status" value="1"/>
</dbReference>
<dbReference type="InterPro" id="IPR011650">
    <property type="entry name" value="Peptidase_M20_dimer"/>
</dbReference>
<dbReference type="InterPro" id="IPR010162">
    <property type="entry name" value="PepT-like"/>
</dbReference>
<reference evidence="6" key="2">
    <citation type="submission" date="2022-10" db="EMBL/GenBank/DDBJ databases">
        <authorList>
            <person name="Aronson H.S."/>
        </authorList>
    </citation>
    <scope>NUCLEOTIDE SEQUENCE</scope>
    <source>
        <strain evidence="6">RS19-109</strain>
    </source>
</reference>
<dbReference type="Gene3D" id="3.30.70.360">
    <property type="match status" value="1"/>
</dbReference>
<evidence type="ECO:0000256" key="2">
    <source>
        <dbReference type="ARBA" id="ARBA00022801"/>
    </source>
</evidence>
<keyword evidence="2" id="KW-0378">Hydrolase</keyword>
<evidence type="ECO:0000313" key="7">
    <source>
        <dbReference type="Proteomes" id="UP001154240"/>
    </source>
</evidence>
<dbReference type="PANTHER" id="PTHR42994">
    <property type="entry name" value="PEPTIDASE T"/>
    <property type="match status" value="1"/>
</dbReference>
<dbReference type="EMBL" id="JAPHEH010000001">
    <property type="protein sequence ID" value="MDG4475680.1"/>
    <property type="molecule type" value="Genomic_DNA"/>
</dbReference>
<dbReference type="GO" id="GO:0004177">
    <property type="term" value="F:aminopeptidase activity"/>
    <property type="evidence" value="ECO:0007669"/>
    <property type="project" value="UniProtKB-UniRule"/>
</dbReference>
<dbReference type="AlphaFoldDB" id="A0A9X4MG79"/>
<keyword evidence="7" id="KW-1185">Reference proteome</keyword>
<keyword evidence="3" id="KW-0862">Zinc</keyword>
<proteinExistence type="predicted"/>
<comment type="caution">
    <text evidence="6">The sequence shown here is derived from an EMBL/GenBank/DDBJ whole genome shotgun (WGS) entry which is preliminary data.</text>
</comment>
<protein>
    <submittedName>
        <fullName evidence="6">M20/M25/M40 family metallo-hydrolase</fullName>
    </submittedName>
</protein>
<reference evidence="6" key="1">
    <citation type="journal article" date="2022" name="bioRxiv">
        <title>Thiovibrio frasassiensisgen. nov., sp. nov., an autotrophic, elemental sulfur disproportionating bacterium isolated from sulfidic karst sediment, and proposal of Thiovibrionaceae fam. nov.</title>
        <authorList>
            <person name="Aronson H."/>
            <person name="Thomas C."/>
            <person name="Bhattacharyya M."/>
            <person name="Eckstein S."/>
            <person name="Jensen S."/>
            <person name="Barco R."/>
            <person name="Macalady J."/>
            <person name="Amend J."/>
        </authorList>
    </citation>
    <scope>NUCLEOTIDE SEQUENCE</scope>
    <source>
        <strain evidence="6">RS19-109</strain>
    </source>
</reference>
<dbReference type="SUPFAM" id="SSF55031">
    <property type="entry name" value="Bacterial exopeptidase dimerisation domain"/>
    <property type="match status" value="1"/>
</dbReference>
<sequence>MTINRDRLARIFTTMCGIDSPSGEEARMAVFIKELFAREFPEAIINEDSSASTTGSDANNLVIHFPGDLEGDPIFFNCHLDTVEPGRGIQVSLEGSRFSSKGDTILGGDDKAGIAILIEAIRTIKEARTSHLPFDLVFTTSEEIGLRGAKALDLSLLRAKEGYALDSTGVDLLIIGAPAANHFHFTITGAAAHAGLHPERGINAIQLAARCLADLPLGRLDGESTANIGRISGGTATNIIPETALVAGEVRSHSPEKLTKFSHEIRDTVQSIIDGWTPEPGAQLGAEVRPHLDFQLSQEYPAMSIDRNASVLQRVDKAAAILKREIRYERAGGGSDANIFNGKGIPTAIIGIGMDHVHSTEESIDLSDMERTAELVIALLTN</sequence>
<comment type="cofactor">
    <cofactor evidence="1">
        <name>Zn(2+)</name>
        <dbReference type="ChEBI" id="CHEBI:29105"/>
    </cofactor>
</comment>
<dbReference type="InterPro" id="IPR036264">
    <property type="entry name" value="Bact_exopeptidase_dim_dom"/>
</dbReference>
<dbReference type="Gene3D" id="3.40.630.10">
    <property type="entry name" value="Zn peptidases"/>
    <property type="match status" value="1"/>
</dbReference>
<name>A0A9X4MG79_9BACT</name>